<keyword evidence="5 12" id="KW-1133">Transmembrane helix</keyword>
<evidence type="ECO:0000256" key="3">
    <source>
        <dbReference type="ARBA" id="ARBA00022519"/>
    </source>
</evidence>
<proteinExistence type="inferred from homology"/>
<dbReference type="Proteomes" id="UP000626026">
    <property type="component" value="Unassembled WGS sequence"/>
</dbReference>
<evidence type="ECO:0000256" key="2">
    <source>
        <dbReference type="ARBA" id="ARBA00022475"/>
    </source>
</evidence>
<dbReference type="Pfam" id="PF02537">
    <property type="entry name" value="CRCB"/>
    <property type="match status" value="1"/>
</dbReference>
<sequence>MNPFAPSLIALVALGGATGSVLRYAAGLWCAHWFGTALPWGTLAVNVIGSAVIGLLGGLILGGLQLSPEMRVFLITGILGGFTTFSAFSLDVGTLFLRSPALGAGYLALTLVGGLGAFALTFALGRTLMH</sequence>
<keyword evidence="3" id="KW-0997">Cell inner membrane</keyword>
<organism evidence="13 14">
    <name type="scientific">Teichococcus aerophilus</name>
    <dbReference type="NCBI Taxonomy" id="1224513"/>
    <lineage>
        <taxon>Bacteria</taxon>
        <taxon>Pseudomonadati</taxon>
        <taxon>Pseudomonadota</taxon>
        <taxon>Alphaproteobacteria</taxon>
        <taxon>Acetobacterales</taxon>
        <taxon>Roseomonadaceae</taxon>
        <taxon>Roseomonas</taxon>
    </lineage>
</organism>
<evidence type="ECO:0000256" key="8">
    <source>
        <dbReference type="ARBA" id="ARBA00023136"/>
    </source>
</evidence>
<evidence type="ECO:0000256" key="5">
    <source>
        <dbReference type="ARBA" id="ARBA00022989"/>
    </source>
</evidence>
<reference evidence="13 14" key="1">
    <citation type="journal article" date="2013" name="Int. J. Syst. Evol. Microbiol.">
        <title>Roseomonas aerophila sp. nov., isolated from air.</title>
        <authorList>
            <person name="Kim S.J."/>
            <person name="Weon H.Y."/>
            <person name="Ahn J.H."/>
            <person name="Hong S.B."/>
            <person name="Seok S.J."/>
            <person name="Whang K.S."/>
            <person name="Kwon S.W."/>
        </authorList>
    </citation>
    <scope>NUCLEOTIDE SEQUENCE [LARGE SCALE GENOMIC DNA]</scope>
    <source>
        <strain evidence="13 14">NBRC 108923</strain>
    </source>
</reference>
<keyword evidence="8 12" id="KW-0472">Membrane</keyword>
<evidence type="ECO:0000256" key="12">
    <source>
        <dbReference type="HAMAP-Rule" id="MF_00454"/>
    </source>
</evidence>
<protein>
    <recommendedName>
        <fullName evidence="12">Fluoride-specific ion channel FluC</fullName>
    </recommendedName>
</protein>
<evidence type="ECO:0000313" key="13">
    <source>
        <dbReference type="EMBL" id="MBC9206767.1"/>
    </source>
</evidence>
<feature type="transmembrane region" description="Helical" evidence="12">
    <location>
        <begin position="103"/>
        <end position="124"/>
    </location>
</feature>
<feature type="binding site" evidence="12">
    <location>
        <position position="80"/>
    </location>
    <ligand>
        <name>Na(+)</name>
        <dbReference type="ChEBI" id="CHEBI:29101"/>
        <note>structural</note>
    </ligand>
</feature>
<feature type="transmembrane region" description="Helical" evidence="12">
    <location>
        <begin position="73"/>
        <end position="97"/>
    </location>
</feature>
<comment type="similarity">
    <text evidence="10 12">Belongs to the fluoride channel Fluc/FEX (TC 1.A.43) family.</text>
</comment>
<evidence type="ECO:0000256" key="6">
    <source>
        <dbReference type="ARBA" id="ARBA00023053"/>
    </source>
</evidence>
<feature type="transmembrane region" description="Helical" evidence="12">
    <location>
        <begin position="43"/>
        <end position="61"/>
    </location>
</feature>
<comment type="subcellular location">
    <subcellularLocation>
        <location evidence="1 12">Cell membrane</location>
        <topology evidence="1 12">Multi-pass membrane protein</topology>
    </subcellularLocation>
</comment>
<keyword evidence="4 12" id="KW-0812">Transmembrane</keyword>
<keyword evidence="7 12" id="KW-0406">Ion transport</keyword>
<keyword evidence="12" id="KW-0813">Transport</keyword>
<gene>
    <name evidence="12" type="primary">fluC</name>
    <name evidence="12" type="synonym">crcB</name>
    <name evidence="13" type="ORF">IBL26_07955</name>
</gene>
<evidence type="ECO:0000256" key="10">
    <source>
        <dbReference type="ARBA" id="ARBA00035120"/>
    </source>
</evidence>
<keyword evidence="6 12" id="KW-0915">Sodium</keyword>
<evidence type="ECO:0000256" key="1">
    <source>
        <dbReference type="ARBA" id="ARBA00004651"/>
    </source>
</evidence>
<comment type="function">
    <text evidence="12">Fluoride-specific ion channel. Important for reducing fluoride concentration in the cell, thus reducing its toxicity.</text>
</comment>
<dbReference type="EMBL" id="JACTVA010000010">
    <property type="protein sequence ID" value="MBC9206767.1"/>
    <property type="molecule type" value="Genomic_DNA"/>
</dbReference>
<comment type="activity regulation">
    <text evidence="12">Na(+) is not transported, but it plays an essential structural role and its presence is essential for fluoride channel function.</text>
</comment>
<evidence type="ECO:0000256" key="7">
    <source>
        <dbReference type="ARBA" id="ARBA00023065"/>
    </source>
</evidence>
<evidence type="ECO:0000313" key="14">
    <source>
        <dbReference type="Proteomes" id="UP000626026"/>
    </source>
</evidence>
<feature type="binding site" evidence="12">
    <location>
        <position position="83"/>
    </location>
    <ligand>
        <name>Na(+)</name>
        <dbReference type="ChEBI" id="CHEBI:29101"/>
        <note>structural</note>
    </ligand>
</feature>
<keyword evidence="9 12" id="KW-0407">Ion channel</keyword>
<accession>A0ABR7RKU0</accession>
<keyword evidence="12" id="KW-0479">Metal-binding</keyword>
<evidence type="ECO:0000256" key="9">
    <source>
        <dbReference type="ARBA" id="ARBA00023303"/>
    </source>
</evidence>
<comment type="catalytic activity">
    <reaction evidence="11">
        <text>fluoride(in) = fluoride(out)</text>
        <dbReference type="Rhea" id="RHEA:76159"/>
        <dbReference type="ChEBI" id="CHEBI:17051"/>
    </reaction>
    <physiologicalReaction direction="left-to-right" evidence="11">
        <dbReference type="Rhea" id="RHEA:76160"/>
    </physiologicalReaction>
</comment>
<comment type="caution">
    <text evidence="13">The sequence shown here is derived from an EMBL/GenBank/DDBJ whole genome shotgun (WGS) entry which is preliminary data.</text>
</comment>
<keyword evidence="14" id="KW-1185">Reference proteome</keyword>
<dbReference type="PANTHER" id="PTHR28259:SF1">
    <property type="entry name" value="FLUORIDE EXPORT PROTEIN 1-RELATED"/>
    <property type="match status" value="1"/>
</dbReference>
<dbReference type="RefSeq" id="WP_187783941.1">
    <property type="nucleotide sequence ID" value="NZ_JACTVA010000010.1"/>
</dbReference>
<dbReference type="HAMAP" id="MF_00454">
    <property type="entry name" value="FluC"/>
    <property type="match status" value="1"/>
</dbReference>
<name>A0ABR7RKU0_9PROT</name>
<evidence type="ECO:0000256" key="4">
    <source>
        <dbReference type="ARBA" id="ARBA00022692"/>
    </source>
</evidence>
<dbReference type="PANTHER" id="PTHR28259">
    <property type="entry name" value="FLUORIDE EXPORT PROTEIN 1-RELATED"/>
    <property type="match status" value="1"/>
</dbReference>
<dbReference type="InterPro" id="IPR003691">
    <property type="entry name" value="FluC"/>
</dbReference>
<evidence type="ECO:0000256" key="11">
    <source>
        <dbReference type="ARBA" id="ARBA00035585"/>
    </source>
</evidence>
<keyword evidence="2 12" id="KW-1003">Cell membrane</keyword>